<feature type="compositionally biased region" description="Gly residues" evidence="1">
    <location>
        <begin position="298"/>
        <end position="323"/>
    </location>
</feature>
<feature type="compositionally biased region" description="Low complexity" evidence="1">
    <location>
        <begin position="422"/>
        <end position="454"/>
    </location>
</feature>
<protein>
    <submittedName>
        <fullName evidence="2">ESX-1 secretion-associated protein EspK</fullName>
    </submittedName>
</protein>
<feature type="compositionally biased region" description="Basic and acidic residues" evidence="1">
    <location>
        <begin position="202"/>
        <end position="252"/>
    </location>
</feature>
<feature type="compositionally biased region" description="Basic and acidic residues" evidence="1">
    <location>
        <begin position="260"/>
        <end position="273"/>
    </location>
</feature>
<dbReference type="EMBL" id="PECL01000003">
    <property type="protein sequence ID" value="TEA09157.1"/>
    <property type="molecule type" value="Genomic_DNA"/>
</dbReference>
<evidence type="ECO:0000256" key="1">
    <source>
        <dbReference type="SAM" id="MobiDB-lite"/>
    </source>
</evidence>
<feature type="compositionally biased region" description="Low complexity" evidence="1">
    <location>
        <begin position="324"/>
        <end position="338"/>
    </location>
</feature>
<name>A0A4R8SZV1_9MYCO</name>
<accession>A0A4R8SZV1</accession>
<feature type="compositionally biased region" description="Pro residues" evidence="1">
    <location>
        <begin position="410"/>
        <end position="421"/>
    </location>
</feature>
<proteinExistence type="predicted"/>
<reference evidence="2 3" key="1">
    <citation type="journal article" date="2019" name="Sci. Rep.">
        <title>Extended insight into the Mycobacterium chelonae-abscessus complex through whole genome sequencing of Mycobacterium salmoniphilum outbreak and Mycobacterium salmoniphilum-like strains.</title>
        <authorList>
            <person name="Behra P.R.K."/>
            <person name="Das S."/>
            <person name="Pettersson B.M.F."/>
            <person name="Shirreff L."/>
            <person name="DuCote T."/>
            <person name="Jacobsson K.G."/>
            <person name="Ennis D.G."/>
            <person name="Kirsebom L.A."/>
        </authorList>
    </citation>
    <scope>NUCLEOTIDE SEQUENCE [LARGE SCALE GENOMIC DNA]</scope>
    <source>
        <strain evidence="2 3">CCUG 60884</strain>
    </source>
</reference>
<feature type="compositionally biased region" description="Low complexity" evidence="1">
    <location>
        <begin position="397"/>
        <end position="409"/>
    </location>
</feature>
<evidence type="ECO:0000313" key="3">
    <source>
        <dbReference type="Proteomes" id="UP000294604"/>
    </source>
</evidence>
<comment type="caution">
    <text evidence="2">The sequence shown here is derived from an EMBL/GenBank/DDBJ whole genome shotgun (WGS) entry which is preliminary data.</text>
</comment>
<evidence type="ECO:0000313" key="2">
    <source>
        <dbReference type="EMBL" id="TEA09157.1"/>
    </source>
</evidence>
<sequence>MSYYNDDRPAGEYESAMTAGAAWPNVTPLQMAEGVVAAKEFLSWAEEETERNAYWRREVHDTFQGEDFEPMYKRVDHFVNAAHRIHEVATADARAWSTGEAILNQTKNKVLEVVEKGLQAIRQVQQNNKATTAEKATAIGNIVAEAHAQNIETVAAGAASLPELTPGDIYTPLASSGRASQLPTQSNGSGGGSVKAAPMGNETKRGDDSGGSGSKEKVKRGEDGSKDGAKEKSDKSDAADNSKDHKPLRGDDRSDDEDDKVAQTKELRGDDHAAVPAAPVSPQNPSAGTPSALPMSGAGAGGGAPAGGGTGSSLGGLGRGGGQASSPSVSPASLSPAAMTNPASEIAPRSGSSLSSGGSAPPFASSPAPLPVTAATNSPAPAVPPPPPIASQPPTVPASVTAPAATAAPMAPPMMGPPPSTATPLGGSSASSLAGTAPVAPAAPSAGTAGSSATASIVPVTAAERARRSVVRGTRQLISDVAGESRRLAAALTASSKKRPDLQWCVGGCPDDGDGPLMIVASNIGLGFIPAKTELPRHTAVHVFGESASVSWGLKRAWLGDPVAAVIGYGRAVGRPVTVVAGLASVVSATQGVGIELVTEESIPMTGVLGGRRRLEVVNPELAEKAKTVGTAGLAEMMPAAGTVEVEPDNARTTALWTDAVLAADVDDIHQLKTWQAFCAEQAAVSAYKVTRAENEDTAHEYFEDYQYFSWNVRQVEAAFADIRASARDQVTESV</sequence>
<organism evidence="2 3">
    <name type="scientific">Mycobacteroides salmoniphilum</name>
    <dbReference type="NCBI Taxonomy" id="404941"/>
    <lineage>
        <taxon>Bacteria</taxon>
        <taxon>Bacillati</taxon>
        <taxon>Actinomycetota</taxon>
        <taxon>Actinomycetes</taxon>
        <taxon>Mycobacteriales</taxon>
        <taxon>Mycobacteriaceae</taxon>
        <taxon>Mycobacteroides</taxon>
    </lineage>
</organism>
<dbReference type="AlphaFoldDB" id="A0A4R8SZV1"/>
<gene>
    <name evidence="2" type="primary">espK</name>
    <name evidence="2" type="ORF">CCUG60884_00326</name>
</gene>
<dbReference type="Proteomes" id="UP000294604">
    <property type="component" value="Unassembled WGS sequence"/>
</dbReference>
<feature type="compositionally biased region" description="Polar residues" evidence="1">
    <location>
        <begin position="173"/>
        <end position="187"/>
    </location>
</feature>
<feature type="region of interest" description="Disordered" evidence="1">
    <location>
        <begin position="172"/>
        <end position="454"/>
    </location>
</feature>
<feature type="compositionally biased region" description="Pro residues" evidence="1">
    <location>
        <begin position="381"/>
        <end position="396"/>
    </location>
</feature>
<feature type="compositionally biased region" description="Low complexity" evidence="1">
    <location>
        <begin position="350"/>
        <end position="380"/>
    </location>
</feature>